<name>A0ABU6MFS4_9BACI</name>
<keyword evidence="1" id="KW-0812">Transmembrane</keyword>
<organism evidence="2 3">
    <name type="scientific">Heyndrickxia acidicola</name>
    <dbReference type="NCBI Taxonomy" id="209389"/>
    <lineage>
        <taxon>Bacteria</taxon>
        <taxon>Bacillati</taxon>
        <taxon>Bacillota</taxon>
        <taxon>Bacilli</taxon>
        <taxon>Bacillales</taxon>
        <taxon>Bacillaceae</taxon>
        <taxon>Heyndrickxia</taxon>
    </lineage>
</organism>
<evidence type="ECO:0000313" key="3">
    <source>
        <dbReference type="Proteomes" id="UP001341444"/>
    </source>
</evidence>
<accession>A0ABU6MFS4</accession>
<protein>
    <submittedName>
        <fullName evidence="2">Uncharacterized protein</fullName>
    </submittedName>
</protein>
<keyword evidence="1" id="KW-0472">Membrane</keyword>
<proteinExistence type="predicted"/>
<feature type="transmembrane region" description="Helical" evidence="1">
    <location>
        <begin position="15"/>
        <end position="39"/>
    </location>
</feature>
<dbReference type="RefSeq" id="WP_260525579.1">
    <property type="nucleotide sequence ID" value="NZ_JARMAB010000013.1"/>
</dbReference>
<sequence length="43" mass="4763">MSLKHFLSEEIEMGYIIALTAVGVVSTILVAGFMVKVVMNKEY</sequence>
<keyword evidence="3" id="KW-1185">Reference proteome</keyword>
<evidence type="ECO:0000313" key="2">
    <source>
        <dbReference type="EMBL" id="MED1203543.1"/>
    </source>
</evidence>
<comment type="caution">
    <text evidence="2">The sequence shown here is derived from an EMBL/GenBank/DDBJ whole genome shotgun (WGS) entry which is preliminary data.</text>
</comment>
<dbReference type="Proteomes" id="UP001341444">
    <property type="component" value="Unassembled WGS sequence"/>
</dbReference>
<evidence type="ECO:0000256" key="1">
    <source>
        <dbReference type="SAM" id="Phobius"/>
    </source>
</evidence>
<reference evidence="2 3" key="1">
    <citation type="submission" date="2023-03" db="EMBL/GenBank/DDBJ databases">
        <title>Bacillus Genome Sequencing.</title>
        <authorList>
            <person name="Dunlap C."/>
        </authorList>
    </citation>
    <scope>NUCLEOTIDE SEQUENCE [LARGE SCALE GENOMIC DNA]</scope>
    <source>
        <strain evidence="2 3">B-23453</strain>
    </source>
</reference>
<keyword evidence="1" id="KW-1133">Transmembrane helix</keyword>
<gene>
    <name evidence="2" type="ORF">P4T90_10700</name>
</gene>
<dbReference type="EMBL" id="JARMAB010000013">
    <property type="protein sequence ID" value="MED1203543.1"/>
    <property type="molecule type" value="Genomic_DNA"/>
</dbReference>